<dbReference type="SUPFAM" id="SSF56214">
    <property type="entry name" value="4'-phosphopantetheinyl transferase"/>
    <property type="match status" value="1"/>
</dbReference>
<evidence type="ECO:0000313" key="10">
    <source>
        <dbReference type="EMBL" id="RLE08168.1"/>
    </source>
</evidence>
<feature type="domain" description="4'-phosphopantetheinyl transferase" evidence="9">
    <location>
        <begin position="5"/>
        <end position="117"/>
    </location>
</feature>
<evidence type="ECO:0000256" key="4">
    <source>
        <dbReference type="ARBA" id="ARBA00022832"/>
    </source>
</evidence>
<keyword evidence="2 8" id="KW-0808">Transferase</keyword>
<keyword evidence="4 8" id="KW-0276">Fatty acid metabolism</keyword>
<dbReference type="GO" id="GO:0000287">
    <property type="term" value="F:magnesium ion binding"/>
    <property type="evidence" value="ECO:0007669"/>
    <property type="project" value="UniProtKB-UniRule"/>
</dbReference>
<comment type="catalytic activity">
    <reaction evidence="8">
        <text>apo-[ACP] + CoA = holo-[ACP] + adenosine 3',5'-bisphosphate + H(+)</text>
        <dbReference type="Rhea" id="RHEA:12068"/>
        <dbReference type="Rhea" id="RHEA-COMP:9685"/>
        <dbReference type="Rhea" id="RHEA-COMP:9690"/>
        <dbReference type="ChEBI" id="CHEBI:15378"/>
        <dbReference type="ChEBI" id="CHEBI:29999"/>
        <dbReference type="ChEBI" id="CHEBI:57287"/>
        <dbReference type="ChEBI" id="CHEBI:58343"/>
        <dbReference type="ChEBI" id="CHEBI:64479"/>
        <dbReference type="EC" id="2.7.8.7"/>
    </reaction>
</comment>
<feature type="binding site" evidence="8">
    <location>
        <position position="9"/>
    </location>
    <ligand>
        <name>Mg(2+)</name>
        <dbReference type="ChEBI" id="CHEBI:18420"/>
    </ligand>
</feature>
<dbReference type="InterPro" id="IPR037143">
    <property type="entry name" value="4-PPantetheinyl_Trfase_dom_sf"/>
</dbReference>
<evidence type="ECO:0000259" key="9">
    <source>
        <dbReference type="Pfam" id="PF01648"/>
    </source>
</evidence>
<comment type="similarity">
    <text evidence="8">Belongs to the P-Pant transferase superfamily. AcpS family.</text>
</comment>
<gene>
    <name evidence="8 10" type="primary">acpS</name>
    <name evidence="10" type="ORF">DRZ78_01575</name>
</gene>
<keyword evidence="3 8" id="KW-0479">Metal-binding</keyword>
<evidence type="ECO:0000256" key="3">
    <source>
        <dbReference type="ARBA" id="ARBA00022723"/>
    </source>
</evidence>
<keyword evidence="8" id="KW-0963">Cytoplasm</keyword>
<proteinExistence type="inferred from homology"/>
<dbReference type="Pfam" id="PF01648">
    <property type="entry name" value="ACPS"/>
    <property type="match status" value="1"/>
</dbReference>
<evidence type="ECO:0000256" key="7">
    <source>
        <dbReference type="ARBA" id="ARBA00023160"/>
    </source>
</evidence>
<comment type="subcellular location">
    <subcellularLocation>
        <location evidence="8">Cytoplasm</location>
    </subcellularLocation>
</comment>
<dbReference type="GO" id="GO:0008897">
    <property type="term" value="F:holo-[acyl-carrier-protein] synthase activity"/>
    <property type="evidence" value="ECO:0007669"/>
    <property type="project" value="UniProtKB-UniRule"/>
</dbReference>
<dbReference type="HAMAP" id="MF_00101">
    <property type="entry name" value="AcpS"/>
    <property type="match status" value="1"/>
</dbReference>
<evidence type="ECO:0000313" key="11">
    <source>
        <dbReference type="Proteomes" id="UP000277457"/>
    </source>
</evidence>
<dbReference type="InterPro" id="IPR004568">
    <property type="entry name" value="Ppantetheine-prot_Trfase_dom"/>
</dbReference>
<dbReference type="EMBL" id="QMPY01000041">
    <property type="protein sequence ID" value="RLE08168.1"/>
    <property type="molecule type" value="Genomic_DNA"/>
</dbReference>
<evidence type="ECO:0000256" key="1">
    <source>
        <dbReference type="ARBA" id="ARBA00022516"/>
    </source>
</evidence>
<keyword evidence="7 8" id="KW-0275">Fatty acid biosynthesis</keyword>
<dbReference type="InterPro" id="IPR002582">
    <property type="entry name" value="ACPS"/>
</dbReference>
<sequence length="122" mass="13983">MVIKGIGIDLVKIERIKKTVQRWGIRFEKRILTSKEMEAEQLRKKTKFTYIAGRFAAKEAIFKSLGFGASWQDIEILSKENGKPYATLKGRAKKIAQKRGIRQIFITLSHNDDYVIAQAVIV</sequence>
<dbReference type="EC" id="2.7.8.7" evidence="8"/>
<dbReference type="AlphaFoldDB" id="A0A662D271"/>
<comment type="caution">
    <text evidence="10">The sequence shown here is derived from an EMBL/GenBank/DDBJ whole genome shotgun (WGS) entry which is preliminary data.</text>
</comment>
<keyword evidence="5 8" id="KW-0460">Magnesium</keyword>
<accession>A0A662D271</accession>
<evidence type="ECO:0000256" key="6">
    <source>
        <dbReference type="ARBA" id="ARBA00023098"/>
    </source>
</evidence>
<evidence type="ECO:0000256" key="2">
    <source>
        <dbReference type="ARBA" id="ARBA00022679"/>
    </source>
</evidence>
<keyword evidence="1 8" id="KW-0444">Lipid biosynthesis</keyword>
<dbReference type="NCBIfam" id="TIGR00516">
    <property type="entry name" value="acpS"/>
    <property type="match status" value="1"/>
</dbReference>
<name>A0A662D271_UNCAE</name>
<feature type="binding site" evidence="8">
    <location>
        <position position="59"/>
    </location>
    <ligand>
        <name>Mg(2+)</name>
        <dbReference type="ChEBI" id="CHEBI:18420"/>
    </ligand>
</feature>
<comment type="function">
    <text evidence="8">Transfers the 4'-phosphopantetheine moiety from coenzyme A to a Ser of acyl-carrier-protein.</text>
</comment>
<keyword evidence="6 8" id="KW-0443">Lipid metabolism</keyword>
<dbReference type="NCBIfam" id="TIGR00556">
    <property type="entry name" value="pantethn_trn"/>
    <property type="match status" value="1"/>
</dbReference>
<dbReference type="Gene3D" id="3.90.470.20">
    <property type="entry name" value="4'-phosphopantetheinyl transferase domain"/>
    <property type="match status" value="1"/>
</dbReference>
<comment type="cofactor">
    <cofactor evidence="8">
        <name>Mg(2+)</name>
        <dbReference type="ChEBI" id="CHEBI:18420"/>
    </cofactor>
</comment>
<dbReference type="GO" id="GO:0005737">
    <property type="term" value="C:cytoplasm"/>
    <property type="evidence" value="ECO:0007669"/>
    <property type="project" value="UniProtKB-SubCell"/>
</dbReference>
<evidence type="ECO:0000256" key="8">
    <source>
        <dbReference type="HAMAP-Rule" id="MF_00101"/>
    </source>
</evidence>
<evidence type="ECO:0000256" key="5">
    <source>
        <dbReference type="ARBA" id="ARBA00022842"/>
    </source>
</evidence>
<dbReference type="Proteomes" id="UP000277457">
    <property type="component" value="Unassembled WGS sequence"/>
</dbReference>
<dbReference type="InterPro" id="IPR008278">
    <property type="entry name" value="4-PPantetheinyl_Trfase_dom"/>
</dbReference>
<dbReference type="GO" id="GO:0006633">
    <property type="term" value="P:fatty acid biosynthetic process"/>
    <property type="evidence" value="ECO:0007669"/>
    <property type="project" value="UniProtKB-UniRule"/>
</dbReference>
<reference evidence="10 11" key="1">
    <citation type="submission" date="2018-06" db="EMBL/GenBank/DDBJ databases">
        <title>Extensive metabolic versatility and redundancy in microbially diverse, dynamic hydrothermal sediments.</title>
        <authorList>
            <person name="Dombrowski N."/>
            <person name="Teske A."/>
            <person name="Baker B.J."/>
        </authorList>
    </citation>
    <scope>NUCLEOTIDE SEQUENCE [LARGE SCALE GENOMIC DNA]</scope>
    <source>
        <strain evidence="10">B7_G13</strain>
    </source>
</reference>
<organism evidence="10 11">
    <name type="scientific">Aerophobetes bacterium</name>
    <dbReference type="NCBI Taxonomy" id="2030807"/>
    <lineage>
        <taxon>Bacteria</taxon>
        <taxon>Candidatus Aerophobota</taxon>
    </lineage>
</organism>
<protein>
    <recommendedName>
        <fullName evidence="8">Holo-[acyl-carrier-protein] synthase</fullName>
        <shortName evidence="8">Holo-ACP synthase</shortName>
        <ecNumber evidence="8">2.7.8.7</ecNumber>
    </recommendedName>
    <alternativeName>
        <fullName evidence="8">4'-phosphopantetheinyl transferase AcpS</fullName>
    </alternativeName>
</protein>